<sequence>MHLHWKKHETVKVICKPCKLGQIQEYTNEIARLSGGIPVNIIGDDTIVFYRGKNYVQPDVMSPIDTLSKKKALEKSKYEQSLETVRRFIAVSEKELELYYRHVALYGTPQSQNADLVCGDDIKASSLKMGGSNQGKDQEFQLAPNDFSNLQISDVCESDEED</sequence>
<dbReference type="PROSITE" id="PS51295">
    <property type="entry name" value="CRM"/>
    <property type="match status" value="1"/>
</dbReference>
<protein>
    <recommendedName>
        <fullName evidence="3">CRM domain-containing protein</fullName>
    </recommendedName>
</protein>
<dbReference type="Pfam" id="PF01985">
    <property type="entry name" value="CRS1_YhbY"/>
    <property type="match status" value="1"/>
</dbReference>
<dbReference type="Gene3D" id="3.30.110.60">
    <property type="entry name" value="YhbY-like"/>
    <property type="match status" value="1"/>
</dbReference>
<dbReference type="InterPro" id="IPR040286">
    <property type="entry name" value="At3g25440-like"/>
</dbReference>
<dbReference type="AlphaFoldDB" id="A0A0A9AWE5"/>
<dbReference type="SUPFAM" id="SSF75471">
    <property type="entry name" value="YhbY-like"/>
    <property type="match status" value="1"/>
</dbReference>
<dbReference type="EMBL" id="GBRH01243722">
    <property type="protein sequence ID" value="JAD54173.1"/>
    <property type="molecule type" value="Transcribed_RNA"/>
</dbReference>
<organism evidence="4">
    <name type="scientific">Arundo donax</name>
    <name type="common">Giant reed</name>
    <name type="synonym">Donax arundinaceus</name>
    <dbReference type="NCBI Taxonomy" id="35708"/>
    <lineage>
        <taxon>Eukaryota</taxon>
        <taxon>Viridiplantae</taxon>
        <taxon>Streptophyta</taxon>
        <taxon>Embryophyta</taxon>
        <taxon>Tracheophyta</taxon>
        <taxon>Spermatophyta</taxon>
        <taxon>Magnoliopsida</taxon>
        <taxon>Liliopsida</taxon>
        <taxon>Poales</taxon>
        <taxon>Poaceae</taxon>
        <taxon>PACMAD clade</taxon>
        <taxon>Arundinoideae</taxon>
        <taxon>Arundineae</taxon>
        <taxon>Arundo</taxon>
    </lineage>
</organism>
<dbReference type="InterPro" id="IPR035920">
    <property type="entry name" value="YhbY-like_sf"/>
</dbReference>
<dbReference type="PANTHER" id="PTHR31426">
    <property type="entry name" value="GROUP II INTRON SPLICING FACTOR CRS1-LIKE"/>
    <property type="match status" value="1"/>
</dbReference>
<evidence type="ECO:0000313" key="4">
    <source>
        <dbReference type="EMBL" id="JAD54173.1"/>
    </source>
</evidence>
<dbReference type="GO" id="GO:0003723">
    <property type="term" value="F:RNA binding"/>
    <property type="evidence" value="ECO:0007669"/>
    <property type="project" value="UniProtKB-UniRule"/>
</dbReference>
<reference evidence="4" key="2">
    <citation type="journal article" date="2015" name="Data Brief">
        <title>Shoot transcriptome of the giant reed, Arundo donax.</title>
        <authorList>
            <person name="Barrero R.A."/>
            <person name="Guerrero F.D."/>
            <person name="Moolhuijzen P."/>
            <person name="Goolsby J.A."/>
            <person name="Tidwell J."/>
            <person name="Bellgard S.E."/>
            <person name="Bellgard M.I."/>
        </authorList>
    </citation>
    <scope>NUCLEOTIDE SEQUENCE</scope>
    <source>
        <tissue evidence="4">Shoot tissue taken approximately 20 cm above the soil surface</tissue>
    </source>
</reference>
<keyword evidence="1 2" id="KW-0694">RNA-binding</keyword>
<evidence type="ECO:0000256" key="1">
    <source>
        <dbReference type="ARBA" id="ARBA00022884"/>
    </source>
</evidence>
<proteinExistence type="predicted"/>
<dbReference type="InterPro" id="IPR001890">
    <property type="entry name" value="RNA-binding_CRM"/>
</dbReference>
<feature type="domain" description="CRM" evidence="3">
    <location>
        <begin position="1"/>
        <end position="62"/>
    </location>
</feature>
<accession>A0A0A9AWE5</accession>
<dbReference type="PANTHER" id="PTHR31426:SF2">
    <property type="entry name" value="OS01G0958400 PROTEIN"/>
    <property type="match status" value="1"/>
</dbReference>
<reference evidence="4" key="1">
    <citation type="submission" date="2014-09" db="EMBL/GenBank/DDBJ databases">
        <authorList>
            <person name="Magalhaes I.L.F."/>
            <person name="Oliveira U."/>
            <person name="Santos F.R."/>
            <person name="Vidigal T.H.D.A."/>
            <person name="Brescovit A.D."/>
            <person name="Santos A.J."/>
        </authorList>
    </citation>
    <scope>NUCLEOTIDE SEQUENCE</scope>
    <source>
        <tissue evidence="4">Shoot tissue taken approximately 20 cm above the soil surface</tissue>
    </source>
</reference>
<evidence type="ECO:0000256" key="2">
    <source>
        <dbReference type="PROSITE-ProRule" id="PRU00626"/>
    </source>
</evidence>
<evidence type="ECO:0000259" key="3">
    <source>
        <dbReference type="PROSITE" id="PS51295"/>
    </source>
</evidence>
<name>A0A0A9AWE5_ARUDO</name>